<feature type="compositionally biased region" description="Polar residues" evidence="1">
    <location>
        <begin position="81"/>
        <end position="99"/>
    </location>
</feature>
<feature type="region of interest" description="Disordered" evidence="1">
    <location>
        <begin position="47"/>
        <end position="123"/>
    </location>
</feature>
<accession>A0A4Z2H1R6</accession>
<proteinExistence type="predicted"/>
<gene>
    <name evidence="2" type="ORF">EYF80_030080</name>
</gene>
<evidence type="ECO:0000313" key="3">
    <source>
        <dbReference type="Proteomes" id="UP000314294"/>
    </source>
</evidence>
<evidence type="ECO:0000313" key="2">
    <source>
        <dbReference type="EMBL" id="TNN59709.1"/>
    </source>
</evidence>
<dbReference type="AlphaFoldDB" id="A0A4Z2H1R6"/>
<keyword evidence="3" id="KW-1185">Reference proteome</keyword>
<dbReference type="EMBL" id="SRLO01000350">
    <property type="protein sequence ID" value="TNN59709.1"/>
    <property type="molecule type" value="Genomic_DNA"/>
</dbReference>
<sequence length="151" mass="17074">MIFDYYKQTCAKRLQQQHSGGQQSKLGALFRPMMQLAHTQQIEPPFCIPKKPLPPPPEPEAKPEALPTTCIPPVNRDPILNQRSAIKHSQSGDVSQAAQQRPRVRRKLQRGQSEDVPYSPRPQVHTGIGKAHIYISLPPNMTHTYILLPLF</sequence>
<evidence type="ECO:0000256" key="1">
    <source>
        <dbReference type="SAM" id="MobiDB-lite"/>
    </source>
</evidence>
<reference evidence="2 3" key="1">
    <citation type="submission" date="2019-03" db="EMBL/GenBank/DDBJ databases">
        <title>First draft genome of Liparis tanakae, snailfish: a comprehensive survey of snailfish specific genes.</title>
        <authorList>
            <person name="Kim W."/>
            <person name="Song I."/>
            <person name="Jeong J.-H."/>
            <person name="Kim D."/>
            <person name="Kim S."/>
            <person name="Ryu S."/>
            <person name="Song J.Y."/>
            <person name="Lee S.K."/>
        </authorList>
    </citation>
    <scope>NUCLEOTIDE SEQUENCE [LARGE SCALE GENOMIC DNA]</scope>
    <source>
        <tissue evidence="2">Muscle</tissue>
    </source>
</reference>
<dbReference type="Proteomes" id="UP000314294">
    <property type="component" value="Unassembled WGS sequence"/>
</dbReference>
<name>A0A4Z2H1R6_9TELE</name>
<protein>
    <submittedName>
        <fullName evidence="2">Uncharacterized protein</fullName>
    </submittedName>
</protein>
<comment type="caution">
    <text evidence="2">The sequence shown here is derived from an EMBL/GenBank/DDBJ whole genome shotgun (WGS) entry which is preliminary data.</text>
</comment>
<dbReference type="OrthoDB" id="431720at2759"/>
<organism evidence="2 3">
    <name type="scientific">Liparis tanakae</name>
    <name type="common">Tanaka's snailfish</name>
    <dbReference type="NCBI Taxonomy" id="230148"/>
    <lineage>
        <taxon>Eukaryota</taxon>
        <taxon>Metazoa</taxon>
        <taxon>Chordata</taxon>
        <taxon>Craniata</taxon>
        <taxon>Vertebrata</taxon>
        <taxon>Euteleostomi</taxon>
        <taxon>Actinopterygii</taxon>
        <taxon>Neopterygii</taxon>
        <taxon>Teleostei</taxon>
        <taxon>Neoteleostei</taxon>
        <taxon>Acanthomorphata</taxon>
        <taxon>Eupercaria</taxon>
        <taxon>Perciformes</taxon>
        <taxon>Cottioidei</taxon>
        <taxon>Cottales</taxon>
        <taxon>Liparidae</taxon>
        <taxon>Liparis</taxon>
    </lineage>
</organism>